<proteinExistence type="predicted"/>
<feature type="transmembrane region" description="Helical" evidence="5">
    <location>
        <begin position="21"/>
        <end position="45"/>
    </location>
</feature>
<evidence type="ECO:0000256" key="4">
    <source>
        <dbReference type="ARBA" id="ARBA00023136"/>
    </source>
</evidence>
<dbReference type="InterPro" id="IPR019109">
    <property type="entry name" value="MamF_MmsF"/>
</dbReference>
<name>A0A6B3NLK0_9CYAN</name>
<evidence type="ECO:0000256" key="5">
    <source>
        <dbReference type="SAM" id="Phobius"/>
    </source>
</evidence>
<sequence length="123" mass="13834">MVYDQNKSLETDQDKRKLLSALCHGSIFISTLVVSIGIPIAILLVSEDSVVKENAKEAINFHLNVWLYGGIIAALSFLTFGLLGLILLPLFFLFNWIPPILAIIKSLSEPNQSYRYPFIFHLL</sequence>
<evidence type="ECO:0000256" key="2">
    <source>
        <dbReference type="ARBA" id="ARBA00022692"/>
    </source>
</evidence>
<protein>
    <submittedName>
        <fullName evidence="6">DUF4870 domain-containing protein</fullName>
    </submittedName>
</protein>
<keyword evidence="4 5" id="KW-0472">Membrane</keyword>
<feature type="transmembrane region" description="Helical" evidence="5">
    <location>
        <begin position="65"/>
        <end position="97"/>
    </location>
</feature>
<accession>A0A6B3NLK0</accession>
<gene>
    <name evidence="6" type="ORF">F6J89_23225</name>
</gene>
<keyword evidence="3 5" id="KW-1133">Transmembrane helix</keyword>
<evidence type="ECO:0000313" key="6">
    <source>
        <dbReference type="EMBL" id="NER30451.1"/>
    </source>
</evidence>
<comment type="subcellular location">
    <subcellularLocation>
        <location evidence="1">Membrane</location>
        <topology evidence="1">Multi-pass membrane protein</topology>
    </subcellularLocation>
</comment>
<keyword evidence="2 5" id="KW-0812">Transmembrane</keyword>
<evidence type="ECO:0000256" key="1">
    <source>
        <dbReference type="ARBA" id="ARBA00004141"/>
    </source>
</evidence>
<reference evidence="6" key="1">
    <citation type="submission" date="2019-11" db="EMBL/GenBank/DDBJ databases">
        <title>Genomic insights into an expanded diversity of filamentous marine cyanobacteria reveals the extraordinary biosynthetic potential of Moorea and Okeania.</title>
        <authorList>
            <person name="Ferreira Leao T."/>
            <person name="Wang M."/>
            <person name="Moss N."/>
            <person name="Da Silva R."/>
            <person name="Sanders J."/>
            <person name="Nurk S."/>
            <person name="Gurevich A."/>
            <person name="Humphrey G."/>
            <person name="Reher R."/>
            <person name="Zhu Q."/>
            <person name="Belda-Ferre P."/>
            <person name="Glukhov E."/>
            <person name="Rex R."/>
            <person name="Dorrestein P.C."/>
            <person name="Knight R."/>
            <person name="Pevzner P."/>
            <person name="Gerwick W.H."/>
            <person name="Gerwick L."/>
        </authorList>
    </citation>
    <scope>NUCLEOTIDE SEQUENCE</scope>
    <source>
        <strain evidence="6">SIO1C4</strain>
    </source>
</reference>
<comment type="caution">
    <text evidence="6">The sequence shown here is derived from an EMBL/GenBank/DDBJ whole genome shotgun (WGS) entry which is preliminary data.</text>
</comment>
<evidence type="ECO:0000256" key="3">
    <source>
        <dbReference type="ARBA" id="ARBA00022989"/>
    </source>
</evidence>
<organism evidence="6">
    <name type="scientific">Symploca sp. SIO1C4</name>
    <dbReference type="NCBI Taxonomy" id="2607765"/>
    <lineage>
        <taxon>Bacteria</taxon>
        <taxon>Bacillati</taxon>
        <taxon>Cyanobacteriota</taxon>
        <taxon>Cyanophyceae</taxon>
        <taxon>Coleofasciculales</taxon>
        <taxon>Coleofasciculaceae</taxon>
        <taxon>Symploca</taxon>
    </lineage>
</organism>
<dbReference type="AlphaFoldDB" id="A0A6B3NLK0"/>
<dbReference type="Pfam" id="PF09685">
    <property type="entry name" value="MamF_MmsF"/>
    <property type="match status" value="1"/>
</dbReference>
<dbReference type="EMBL" id="JAAHFQ010000561">
    <property type="protein sequence ID" value="NER30451.1"/>
    <property type="molecule type" value="Genomic_DNA"/>
</dbReference>